<feature type="signal peptide" evidence="1">
    <location>
        <begin position="1"/>
        <end position="24"/>
    </location>
</feature>
<name>A0A4V3USQ7_9GAMM</name>
<feature type="domain" description="Amidohydrolase-related" evidence="2">
    <location>
        <begin position="111"/>
        <end position="363"/>
    </location>
</feature>
<keyword evidence="1" id="KW-0732">Signal</keyword>
<dbReference type="SUPFAM" id="SSF51556">
    <property type="entry name" value="Metallo-dependent hydrolases"/>
    <property type="match status" value="1"/>
</dbReference>
<keyword evidence="3" id="KW-0378">Hydrolase</keyword>
<evidence type="ECO:0000256" key="1">
    <source>
        <dbReference type="SAM" id="SignalP"/>
    </source>
</evidence>
<proteinExistence type="predicted"/>
<evidence type="ECO:0000313" key="3">
    <source>
        <dbReference type="EMBL" id="THD07651.1"/>
    </source>
</evidence>
<gene>
    <name evidence="3" type="ORF">B1991_08435</name>
</gene>
<keyword evidence="4" id="KW-1185">Reference proteome</keyword>
<evidence type="ECO:0000259" key="2">
    <source>
        <dbReference type="Pfam" id="PF04909"/>
    </source>
</evidence>
<organism evidence="3 4">
    <name type="scientific">Rhodanobacter lindaniclasticus</name>
    <dbReference type="NCBI Taxonomy" id="75310"/>
    <lineage>
        <taxon>Bacteria</taxon>
        <taxon>Pseudomonadati</taxon>
        <taxon>Pseudomonadota</taxon>
        <taxon>Gammaproteobacteria</taxon>
        <taxon>Lysobacterales</taxon>
        <taxon>Rhodanobacteraceae</taxon>
        <taxon>Rhodanobacter</taxon>
    </lineage>
</organism>
<evidence type="ECO:0000313" key="4">
    <source>
        <dbReference type="Proteomes" id="UP000306317"/>
    </source>
</evidence>
<dbReference type="Pfam" id="PF04909">
    <property type="entry name" value="Amidohydro_2"/>
    <property type="match status" value="1"/>
</dbReference>
<dbReference type="Proteomes" id="UP000306317">
    <property type="component" value="Unassembled WGS sequence"/>
</dbReference>
<dbReference type="InterPro" id="IPR006680">
    <property type="entry name" value="Amidohydro-rel"/>
</dbReference>
<dbReference type="PROSITE" id="PS51257">
    <property type="entry name" value="PROKAR_LIPOPROTEIN"/>
    <property type="match status" value="1"/>
</dbReference>
<dbReference type="EMBL" id="MWIO01000025">
    <property type="protein sequence ID" value="THD07651.1"/>
    <property type="molecule type" value="Genomic_DNA"/>
</dbReference>
<dbReference type="InterPro" id="IPR032466">
    <property type="entry name" value="Metal_Hydrolase"/>
</dbReference>
<dbReference type="Gene3D" id="3.20.20.140">
    <property type="entry name" value="Metal-dependent hydrolases"/>
    <property type="match status" value="1"/>
</dbReference>
<dbReference type="AlphaFoldDB" id="A0A4V3USQ7"/>
<feature type="chain" id="PRO_5020815009" evidence="1">
    <location>
        <begin position="25"/>
        <end position="368"/>
    </location>
</feature>
<comment type="caution">
    <text evidence="3">The sequence shown here is derived from an EMBL/GenBank/DDBJ whole genome shotgun (WGS) entry which is preliminary data.</text>
</comment>
<dbReference type="OrthoDB" id="1407586at2"/>
<dbReference type="GO" id="GO:0016787">
    <property type="term" value="F:hydrolase activity"/>
    <property type="evidence" value="ECO:0007669"/>
    <property type="project" value="UniProtKB-KW"/>
</dbReference>
<accession>A0A4V3USQ7</accession>
<protein>
    <submittedName>
        <fullName evidence="3">Amidohydrolase</fullName>
    </submittedName>
</protein>
<reference evidence="3 4" key="1">
    <citation type="submission" date="2017-02" db="EMBL/GenBank/DDBJ databases">
        <title>Whole genome sequencing of Rhodanobacter lindaniclasticus DSM 17932.</title>
        <authorList>
            <person name="Kumar S."/>
            <person name="Patil P."/>
            <person name="Patil P.B."/>
        </authorList>
    </citation>
    <scope>NUCLEOTIDE SEQUENCE [LARGE SCALE GENOMIC DNA]</scope>
    <source>
        <strain evidence="3 4">DSM 17932</strain>
    </source>
</reference>
<sequence>MNTILRPVAVALLAVAAAFSAACAMPGRNDAESYSMADFSQVRKFDAHVHANTPDPAFLEQARADGFELLSINVDYPDFPSIARQHAAALALAARDPTRFHWATTFSMKGFGTPGWADRVDAKLARDVAAGALAVKVWKNVGLAERGADGKLIMLDDPGLAPVAEQVRALGVALIDHQGEPRNCWLPLDQMTTDNDREYFSKHPEYYMYLHPEMPRYEELMAVRDRFVAAHSKLRFVGAHLASLEYDVDRIAAFLDRFPDASVDMAARMSQVQYQSVRDREKVRNFFIRYQDRLLYGTDLTYGPDADPAEFRREAHAAWVSDWRYLATGESQHVDMIGADVPGLALPRAVIDKIYYANARRVFARSGR</sequence>